<comment type="caution">
    <text evidence="2">The sequence shown here is derived from an EMBL/GenBank/DDBJ whole genome shotgun (WGS) entry which is preliminary data.</text>
</comment>
<organism evidence="2 3">
    <name type="scientific">Pedobacter yonginense</name>
    <dbReference type="NCBI Taxonomy" id="651869"/>
    <lineage>
        <taxon>Bacteria</taxon>
        <taxon>Pseudomonadati</taxon>
        <taxon>Bacteroidota</taxon>
        <taxon>Sphingobacteriia</taxon>
        <taxon>Sphingobacteriales</taxon>
        <taxon>Sphingobacteriaceae</taxon>
        <taxon>Pedobacter</taxon>
    </lineage>
</organism>
<dbReference type="InterPro" id="IPR007235">
    <property type="entry name" value="Glyco_trans_28_C"/>
</dbReference>
<evidence type="ECO:0000313" key="2">
    <source>
        <dbReference type="EMBL" id="PWS29609.1"/>
    </source>
</evidence>
<dbReference type="EMBL" id="QGNZ01000001">
    <property type="protein sequence ID" value="PWS29609.1"/>
    <property type="molecule type" value="Genomic_DNA"/>
</dbReference>
<evidence type="ECO:0000313" key="3">
    <source>
        <dbReference type="Proteomes" id="UP000245379"/>
    </source>
</evidence>
<dbReference type="Pfam" id="PF04101">
    <property type="entry name" value="Glyco_tran_28_C"/>
    <property type="match status" value="1"/>
</dbReference>
<gene>
    <name evidence="2" type="ORF">DHW03_06460</name>
</gene>
<dbReference type="GO" id="GO:0016758">
    <property type="term" value="F:hexosyltransferase activity"/>
    <property type="evidence" value="ECO:0007669"/>
    <property type="project" value="InterPro"/>
</dbReference>
<sequence length="351" mass="38610">MATSIAFYIHHHGSGHLMRALQIVKALGDVPIILMGSGLSNVKDLPVNVSIVHLPFDTAQNDDEQLVLEDTSMGFHYAPIGVKGIRERAAMMTAIFREAYPLILVVDVSVEVALLARLSGIPTIIMRQHGKRDDLPHVLAYRSAELLVAPFSESMYQGQKDENYQKTFFTGGFSRFDQLGPTDKTDGKTVSILIGKGGTSFNLSVIEYIAKCCPSYRFHVIGLQASQDLGLNNVVFHGQTTKPIELMNASDLIIGNTGHNTVMEVATLNKRFIGVPENRPFDEQVCKGEAIRHLSGIAILSPDELLSANWFGLITELKAKKVNWEETINPKALEELAQVILTTAQKLFSGH</sequence>
<proteinExistence type="predicted"/>
<name>A0A317EUU7_9SPHI</name>
<keyword evidence="3" id="KW-1185">Reference proteome</keyword>
<reference evidence="2 3" key="1">
    <citation type="submission" date="2018-05" db="EMBL/GenBank/DDBJ databases">
        <title>Pedobacter paludis sp. nov., isolated from wetland soil.</title>
        <authorList>
            <person name="Zhang Y."/>
            <person name="Wang G."/>
        </authorList>
    </citation>
    <scope>NUCLEOTIDE SEQUENCE [LARGE SCALE GENOMIC DNA]</scope>
    <source>
        <strain evidence="2 3">KCTC22721</strain>
    </source>
</reference>
<dbReference type="OrthoDB" id="9809594at2"/>
<protein>
    <recommendedName>
        <fullName evidence="1">Glycosyl transferase family 28 C-terminal domain-containing protein</fullName>
    </recommendedName>
</protein>
<dbReference type="AlphaFoldDB" id="A0A317EUU7"/>
<accession>A0A317EUU7</accession>
<dbReference type="PANTHER" id="PTHR21015">
    <property type="entry name" value="UDP-N-ACETYLGLUCOSAMINE--N-ACETYLMURAMYL-(PENTAPEPTIDE) PYROPHOSPHORYL-UNDECAPRENOL N-ACETYLGLUCOSAMINE TRANSFERASE 1"/>
    <property type="match status" value="1"/>
</dbReference>
<dbReference type="RefSeq" id="WP_109925033.1">
    <property type="nucleotide sequence ID" value="NZ_QGNZ01000001.1"/>
</dbReference>
<feature type="domain" description="Glycosyl transferase family 28 C-terminal" evidence="1">
    <location>
        <begin position="245"/>
        <end position="282"/>
    </location>
</feature>
<evidence type="ECO:0000259" key="1">
    <source>
        <dbReference type="Pfam" id="PF04101"/>
    </source>
</evidence>
<dbReference type="Gene3D" id="3.40.50.2000">
    <property type="entry name" value="Glycogen Phosphorylase B"/>
    <property type="match status" value="1"/>
</dbReference>
<dbReference type="PANTHER" id="PTHR21015:SF22">
    <property type="entry name" value="GLYCOSYLTRANSFERASE"/>
    <property type="match status" value="1"/>
</dbReference>
<dbReference type="Proteomes" id="UP000245379">
    <property type="component" value="Unassembled WGS sequence"/>
</dbReference>
<dbReference type="SUPFAM" id="SSF53756">
    <property type="entry name" value="UDP-Glycosyltransferase/glycogen phosphorylase"/>
    <property type="match status" value="1"/>
</dbReference>